<evidence type="ECO:0000313" key="2">
    <source>
        <dbReference type="EMBL" id="RMX43589.1"/>
    </source>
</evidence>
<dbReference type="GO" id="GO:0005615">
    <property type="term" value="C:extracellular space"/>
    <property type="evidence" value="ECO:0007669"/>
    <property type="project" value="TreeGrafter"/>
</dbReference>
<organism evidence="2 3">
    <name type="scientific">Pocillopora damicornis</name>
    <name type="common">Cauliflower coral</name>
    <name type="synonym">Millepora damicornis</name>
    <dbReference type="NCBI Taxonomy" id="46731"/>
    <lineage>
        <taxon>Eukaryota</taxon>
        <taxon>Metazoa</taxon>
        <taxon>Cnidaria</taxon>
        <taxon>Anthozoa</taxon>
        <taxon>Hexacorallia</taxon>
        <taxon>Scleractinia</taxon>
        <taxon>Astrocoeniina</taxon>
        <taxon>Pocilloporidae</taxon>
        <taxon>Pocillopora</taxon>
    </lineage>
</organism>
<feature type="domain" description="Fibrinogen C-terminal" evidence="1">
    <location>
        <begin position="1"/>
        <end position="52"/>
    </location>
</feature>
<proteinExistence type="predicted"/>
<reference evidence="2 3" key="1">
    <citation type="journal article" date="2018" name="Sci. Rep.">
        <title>Comparative analysis of the Pocillopora damicornis genome highlights role of immune system in coral evolution.</title>
        <authorList>
            <person name="Cunning R."/>
            <person name="Bay R.A."/>
            <person name="Gillette P."/>
            <person name="Baker A.C."/>
            <person name="Traylor-Knowles N."/>
        </authorList>
    </citation>
    <scope>NUCLEOTIDE SEQUENCE [LARGE SCALE GENOMIC DNA]</scope>
    <source>
        <strain evidence="2">RSMAS</strain>
        <tissue evidence="2">Whole animal</tissue>
    </source>
</reference>
<dbReference type="InterPro" id="IPR002181">
    <property type="entry name" value="Fibrinogen_a/b/g_C_dom"/>
</dbReference>
<dbReference type="PROSITE" id="PS51406">
    <property type="entry name" value="FIBRINOGEN_C_2"/>
    <property type="match status" value="1"/>
</dbReference>
<dbReference type="PANTHER" id="PTHR19143">
    <property type="entry name" value="FIBRINOGEN/TENASCIN/ANGIOPOEITIN"/>
    <property type="match status" value="1"/>
</dbReference>
<dbReference type="InterPro" id="IPR050373">
    <property type="entry name" value="Fibrinogen_C-term_domain"/>
</dbReference>
<comment type="caution">
    <text evidence="2">The sequence shown here is derived from an EMBL/GenBank/DDBJ whole genome shotgun (WGS) entry which is preliminary data.</text>
</comment>
<dbReference type="Pfam" id="PF00147">
    <property type="entry name" value="Fibrinogen_C"/>
    <property type="match status" value="2"/>
</dbReference>
<dbReference type="Proteomes" id="UP000275408">
    <property type="component" value="Unassembled WGS sequence"/>
</dbReference>
<dbReference type="Gene3D" id="3.90.215.10">
    <property type="entry name" value="Gamma Fibrinogen, chain A, domain 1"/>
    <property type="match status" value="2"/>
</dbReference>
<dbReference type="EMBL" id="RCHS01003181">
    <property type="protein sequence ID" value="RMX43589.1"/>
    <property type="molecule type" value="Genomic_DNA"/>
</dbReference>
<gene>
    <name evidence="2" type="ORF">pdam_00023419</name>
</gene>
<accession>A0A3M6TQI0</accession>
<dbReference type="AlphaFoldDB" id="A0A3M6TQI0"/>
<protein>
    <recommendedName>
        <fullName evidence="1">Fibrinogen C-terminal domain-containing protein</fullName>
    </recommendedName>
</protein>
<evidence type="ECO:0000313" key="3">
    <source>
        <dbReference type="Proteomes" id="UP000275408"/>
    </source>
</evidence>
<dbReference type="InterPro" id="IPR014716">
    <property type="entry name" value="Fibrinogen_a/b/g_C_1"/>
</dbReference>
<dbReference type="InterPro" id="IPR036056">
    <property type="entry name" value="Fibrinogen-like_C"/>
</dbReference>
<sequence length="97" mass="11062">MDKIYRLTPSNNSKLRVDLEDFEGNTAYAEYNMFGVMSENDKYKLTLGSYSGRILYNFKSGGGKGGMNGQFWLGLDKIHRLTSCENNMLRVDLADFK</sequence>
<name>A0A3M6TQI0_POCDA</name>
<keyword evidence="3" id="KW-1185">Reference proteome</keyword>
<dbReference type="SUPFAM" id="SSF56496">
    <property type="entry name" value="Fibrinogen C-terminal domain-like"/>
    <property type="match status" value="2"/>
</dbReference>
<evidence type="ECO:0000259" key="1">
    <source>
        <dbReference type="PROSITE" id="PS51406"/>
    </source>
</evidence>